<reference evidence="3 4" key="1">
    <citation type="submission" date="2024-06" db="EMBL/GenBank/DDBJ databases">
        <authorList>
            <person name="Kaempfer P."/>
            <person name="Viver T."/>
        </authorList>
    </citation>
    <scope>NUCLEOTIDE SEQUENCE [LARGE SCALE GENOMIC DNA]</scope>
    <source>
        <strain evidence="3 4">ST-37</strain>
    </source>
</reference>
<evidence type="ECO:0000313" key="4">
    <source>
        <dbReference type="Proteomes" id="UP001629058"/>
    </source>
</evidence>
<dbReference type="SUPFAM" id="SSF47413">
    <property type="entry name" value="lambda repressor-like DNA-binding domains"/>
    <property type="match status" value="1"/>
</dbReference>
<dbReference type="Proteomes" id="UP001629058">
    <property type="component" value="Unassembled WGS sequence"/>
</dbReference>
<dbReference type="RefSeq" id="WP_408091366.1">
    <property type="nucleotide sequence ID" value="NZ_JBELPY010000009.1"/>
</dbReference>
<name>A0ABW8Y6W3_9FLAO</name>
<dbReference type="PROSITE" id="PS50943">
    <property type="entry name" value="HTH_CROC1"/>
    <property type="match status" value="1"/>
</dbReference>
<evidence type="ECO:0000259" key="2">
    <source>
        <dbReference type="PROSITE" id="PS50943"/>
    </source>
</evidence>
<dbReference type="InterPro" id="IPR001387">
    <property type="entry name" value="Cro/C1-type_HTH"/>
</dbReference>
<accession>A0ABW8Y6W3</accession>
<sequence>MMTGKQLKALRKKANLTQKQVAELMGATHQTISKYESDAVLPDTKMEFVSKFYQNLEKYKKESIDSVFEERSKYQNFEKIENSQGILESILAEIKEVRKENEQLRTTIAQHIEDSDKERKLNELSRTQFNLAVGVMKSLDRDIEELQKSTGTKQDVSKAK</sequence>
<evidence type="ECO:0000313" key="3">
    <source>
        <dbReference type="EMBL" id="MFL9835023.1"/>
    </source>
</evidence>
<organism evidence="3 4">
    <name type="scientific">Chryseobacterium terrae</name>
    <dbReference type="NCBI Taxonomy" id="3163299"/>
    <lineage>
        <taxon>Bacteria</taxon>
        <taxon>Pseudomonadati</taxon>
        <taxon>Bacteroidota</taxon>
        <taxon>Flavobacteriia</taxon>
        <taxon>Flavobacteriales</taxon>
        <taxon>Weeksellaceae</taxon>
        <taxon>Chryseobacterium group</taxon>
        <taxon>Chryseobacterium</taxon>
    </lineage>
</organism>
<keyword evidence="1" id="KW-0175">Coiled coil</keyword>
<gene>
    <name evidence="3" type="ORF">ABS765_13420</name>
</gene>
<comment type="caution">
    <text evidence="3">The sequence shown here is derived from an EMBL/GenBank/DDBJ whole genome shotgun (WGS) entry which is preliminary data.</text>
</comment>
<dbReference type="Gene3D" id="1.10.260.40">
    <property type="entry name" value="lambda repressor-like DNA-binding domains"/>
    <property type="match status" value="1"/>
</dbReference>
<feature type="coiled-coil region" evidence="1">
    <location>
        <begin position="80"/>
        <end position="114"/>
    </location>
</feature>
<evidence type="ECO:0000256" key="1">
    <source>
        <dbReference type="SAM" id="Coils"/>
    </source>
</evidence>
<protein>
    <submittedName>
        <fullName evidence="3">Helix-turn-helix domain-containing protein</fullName>
    </submittedName>
</protein>
<dbReference type="EMBL" id="JBELPY010000009">
    <property type="protein sequence ID" value="MFL9835023.1"/>
    <property type="molecule type" value="Genomic_DNA"/>
</dbReference>
<dbReference type="CDD" id="cd00093">
    <property type="entry name" value="HTH_XRE"/>
    <property type="match status" value="1"/>
</dbReference>
<feature type="domain" description="HTH cro/C1-type" evidence="2">
    <location>
        <begin position="7"/>
        <end position="46"/>
    </location>
</feature>
<keyword evidence="4" id="KW-1185">Reference proteome</keyword>
<dbReference type="SMART" id="SM00530">
    <property type="entry name" value="HTH_XRE"/>
    <property type="match status" value="1"/>
</dbReference>
<proteinExistence type="predicted"/>
<dbReference type="Pfam" id="PF01381">
    <property type="entry name" value="HTH_3"/>
    <property type="match status" value="1"/>
</dbReference>
<dbReference type="InterPro" id="IPR010982">
    <property type="entry name" value="Lambda_DNA-bd_dom_sf"/>
</dbReference>